<dbReference type="InterPro" id="IPR036206">
    <property type="entry name" value="ThiamineP_synth_sf"/>
</dbReference>
<keyword evidence="3" id="KW-1185">Reference proteome</keyword>
<dbReference type="GO" id="GO:0009228">
    <property type="term" value="P:thiamine biosynthetic process"/>
    <property type="evidence" value="ECO:0007669"/>
    <property type="project" value="UniProtKB-KW"/>
</dbReference>
<dbReference type="Proteomes" id="UP000015453">
    <property type="component" value="Unassembled WGS sequence"/>
</dbReference>
<reference evidence="2 3" key="1">
    <citation type="journal article" date="2013" name="BMC Genomics">
        <title>The miniature genome of a carnivorous plant Genlisea aurea contains a low number of genes and short non-coding sequences.</title>
        <authorList>
            <person name="Leushkin E.V."/>
            <person name="Sutormin R.A."/>
            <person name="Nabieva E.R."/>
            <person name="Penin A.A."/>
            <person name="Kondrashov A.S."/>
            <person name="Logacheva M.D."/>
        </authorList>
    </citation>
    <scope>NUCLEOTIDE SEQUENCE [LARGE SCALE GENOMIC DNA]</scope>
</reference>
<dbReference type="Gene3D" id="3.20.20.70">
    <property type="entry name" value="Aldolase class I"/>
    <property type="match status" value="1"/>
</dbReference>
<dbReference type="GO" id="GO:0031969">
    <property type="term" value="C:chloroplast membrane"/>
    <property type="evidence" value="ECO:0007669"/>
    <property type="project" value="TreeGrafter"/>
</dbReference>
<gene>
    <name evidence="2" type="ORF">M569_10214</name>
</gene>
<dbReference type="GO" id="GO:0010027">
    <property type="term" value="P:thylakoid membrane organization"/>
    <property type="evidence" value="ECO:0007669"/>
    <property type="project" value="TreeGrafter"/>
</dbReference>
<evidence type="ECO:0000313" key="2">
    <source>
        <dbReference type="EMBL" id="EPS64568.1"/>
    </source>
</evidence>
<accession>S8DNI7</accession>
<proteinExistence type="predicted"/>
<comment type="caution">
    <text evidence="2">The sequence shown here is derived from an EMBL/GenBank/DDBJ whole genome shotgun (WGS) entry which is preliminary data.</text>
</comment>
<dbReference type="EMBL" id="AUSU01004739">
    <property type="protein sequence ID" value="EPS64568.1"/>
    <property type="molecule type" value="Genomic_DNA"/>
</dbReference>
<dbReference type="PANTHER" id="PTHR43681:SF1">
    <property type="entry name" value="SARCALUMENIN"/>
    <property type="match status" value="1"/>
</dbReference>
<dbReference type="OrthoDB" id="422720at2759"/>
<protein>
    <recommendedName>
        <fullName evidence="1">Thiamine phosphate synthase/TenI domain-containing protein</fullName>
    </recommendedName>
</protein>
<dbReference type="AlphaFoldDB" id="S8DNI7"/>
<organism evidence="2 3">
    <name type="scientific">Genlisea aurea</name>
    <dbReference type="NCBI Taxonomy" id="192259"/>
    <lineage>
        <taxon>Eukaryota</taxon>
        <taxon>Viridiplantae</taxon>
        <taxon>Streptophyta</taxon>
        <taxon>Embryophyta</taxon>
        <taxon>Tracheophyta</taxon>
        <taxon>Spermatophyta</taxon>
        <taxon>Magnoliopsida</taxon>
        <taxon>eudicotyledons</taxon>
        <taxon>Gunneridae</taxon>
        <taxon>Pentapetalae</taxon>
        <taxon>asterids</taxon>
        <taxon>lamiids</taxon>
        <taxon>Lamiales</taxon>
        <taxon>Lentibulariaceae</taxon>
        <taxon>Genlisea</taxon>
    </lineage>
</organism>
<dbReference type="Pfam" id="PF02581">
    <property type="entry name" value="TMP-TENI"/>
    <property type="match status" value="1"/>
</dbReference>
<dbReference type="InterPro" id="IPR051943">
    <property type="entry name" value="TRAFAC_Dynamin-like_GTPase"/>
</dbReference>
<evidence type="ECO:0000313" key="3">
    <source>
        <dbReference type="Proteomes" id="UP000015453"/>
    </source>
</evidence>
<feature type="domain" description="Thiamine phosphate synthase/TenI" evidence="1">
    <location>
        <begin position="77"/>
        <end position="143"/>
    </location>
</feature>
<dbReference type="PANTHER" id="PTHR43681">
    <property type="entry name" value="TRANSMEMBRANE GTPASE FZO"/>
    <property type="match status" value="1"/>
</dbReference>
<feature type="non-terminal residue" evidence="2">
    <location>
        <position position="146"/>
    </location>
</feature>
<name>S8DNI7_9LAMI</name>
<dbReference type="InterPro" id="IPR022998">
    <property type="entry name" value="ThiamineP_synth_TenI"/>
</dbReference>
<evidence type="ECO:0000259" key="1">
    <source>
        <dbReference type="Pfam" id="PF02581"/>
    </source>
</evidence>
<sequence length="146" mass="15544">MGDKAIAITTPTISIQDLRCSATASTAVAGVRKHLCPDSGHINQNPPRSLFPGGYKRPEISLPNLLLRLRADEVLSDGDVLNLVDEAVSDRIGIVVLTGGKNSGRKLYEAAGLLKSVIRDRAYLLIDDRIDIAAAIKASGVLLSDK</sequence>
<dbReference type="SUPFAM" id="SSF51391">
    <property type="entry name" value="Thiamin phosphate synthase"/>
    <property type="match status" value="1"/>
</dbReference>
<dbReference type="InterPro" id="IPR013785">
    <property type="entry name" value="Aldolase_TIM"/>
</dbReference>